<keyword evidence="1" id="KW-0732">Signal</keyword>
<dbReference type="Proteomes" id="UP000585050">
    <property type="component" value="Unassembled WGS sequence"/>
</dbReference>
<reference evidence="2 3" key="1">
    <citation type="submission" date="2020-04" db="EMBL/GenBank/DDBJ databases">
        <title>Flammeovirga sp. SR4, a novel species isolated from seawater.</title>
        <authorList>
            <person name="Wang X."/>
        </authorList>
    </citation>
    <scope>NUCLEOTIDE SEQUENCE [LARGE SCALE GENOMIC DNA]</scope>
    <source>
        <strain evidence="2 3">SR4</strain>
    </source>
</reference>
<comment type="caution">
    <text evidence="2">The sequence shown here is derived from an EMBL/GenBank/DDBJ whole genome shotgun (WGS) entry which is preliminary data.</text>
</comment>
<organism evidence="2 3">
    <name type="scientific">Flammeovirga agarivorans</name>
    <dbReference type="NCBI Taxonomy" id="2726742"/>
    <lineage>
        <taxon>Bacteria</taxon>
        <taxon>Pseudomonadati</taxon>
        <taxon>Bacteroidota</taxon>
        <taxon>Cytophagia</taxon>
        <taxon>Cytophagales</taxon>
        <taxon>Flammeovirgaceae</taxon>
        <taxon>Flammeovirga</taxon>
    </lineage>
</organism>
<feature type="chain" id="PRO_5030596304" description="Por secretion system C-terminal sorting domain-containing protein" evidence="1">
    <location>
        <begin position="24"/>
        <end position="485"/>
    </location>
</feature>
<accession>A0A7X8SMZ9</accession>
<dbReference type="EMBL" id="JABAIL010000005">
    <property type="protein sequence ID" value="NLR93162.1"/>
    <property type="molecule type" value="Genomic_DNA"/>
</dbReference>
<feature type="signal peptide" evidence="1">
    <location>
        <begin position="1"/>
        <end position="23"/>
    </location>
</feature>
<evidence type="ECO:0000313" key="3">
    <source>
        <dbReference type="Proteomes" id="UP000585050"/>
    </source>
</evidence>
<keyword evidence="3" id="KW-1185">Reference proteome</keyword>
<dbReference type="RefSeq" id="WP_168883866.1">
    <property type="nucleotide sequence ID" value="NZ_JABAIL010000005.1"/>
</dbReference>
<evidence type="ECO:0008006" key="4">
    <source>
        <dbReference type="Google" id="ProtNLM"/>
    </source>
</evidence>
<gene>
    <name evidence="2" type="ORF">HGP29_18255</name>
</gene>
<dbReference type="Gene3D" id="2.60.120.260">
    <property type="entry name" value="Galactose-binding domain-like"/>
    <property type="match status" value="1"/>
</dbReference>
<evidence type="ECO:0000256" key="1">
    <source>
        <dbReference type="SAM" id="SignalP"/>
    </source>
</evidence>
<sequence>MRFDIYKILSFALILVVQGVSYAQTCPDVFGDLNGSSYIYSSGGSNPNYSCLQDGGDINIKAINNQVQIKIEDNTVVVWDVSSVNLTSVTESNGGLTIDKYGIDLIIGANARLYIYGDFTMNHLSSIQIEETGLLTVQGNFYTNSMISPTIIIKGDQATGGVPLENINGETHNTNLHVTDSAFFNFTNVFTDDAKTQTGNHNKIYVEDYVYVEEFDDSKSKNELIDAYLRTVVDGYDDFPENYFGCFCLENKSTYRNFVDFIDTILGGNNFEPIDGENNSDFFGGIDKSQKPPISVPDLPVELTYFNAFIQTITVVLEWETASEQNASHFDVQRSSDQQNWTTIGTVNAQGNSNVAVEYEFIDEAPLSKAYYRLHQVDFDGLNEFFGPLYVTTTSVSEEFEVTLMPNNIVNGEKVNFRLSGGIPASMMSASMYDGTGRMLQSEEIELKQSATYTSLHLTSEMKPGVYYVVFRNGKSIARKRLIVR</sequence>
<evidence type="ECO:0000313" key="2">
    <source>
        <dbReference type="EMBL" id="NLR93162.1"/>
    </source>
</evidence>
<name>A0A7X8SMZ9_9BACT</name>
<dbReference type="AlphaFoldDB" id="A0A7X8SMZ9"/>
<proteinExistence type="predicted"/>
<protein>
    <recommendedName>
        <fullName evidence="4">Por secretion system C-terminal sorting domain-containing protein</fullName>
    </recommendedName>
</protein>